<dbReference type="EMBL" id="KP293983">
    <property type="protein sequence ID" value="AKQ63037.1"/>
    <property type="molecule type" value="mRNA"/>
</dbReference>
<dbReference type="GO" id="GO:0004930">
    <property type="term" value="F:G protein-coupled receptor activity"/>
    <property type="evidence" value="ECO:0007669"/>
    <property type="project" value="InterPro"/>
</dbReference>
<evidence type="ECO:0000256" key="4">
    <source>
        <dbReference type="ARBA" id="ARBA00023136"/>
    </source>
</evidence>
<dbReference type="SUPFAM" id="SSF81321">
    <property type="entry name" value="Family A G protein-coupled receptor-like"/>
    <property type="match status" value="1"/>
</dbReference>
<feature type="transmembrane region" description="Helical" evidence="6">
    <location>
        <begin position="86"/>
        <end position="110"/>
    </location>
</feature>
<dbReference type="PROSITE" id="PS50262">
    <property type="entry name" value="G_PROTEIN_RECEP_F1_2"/>
    <property type="match status" value="1"/>
</dbReference>
<dbReference type="PANTHER" id="PTHR46641">
    <property type="entry name" value="FMRFAMIDE RECEPTOR-RELATED"/>
    <property type="match status" value="1"/>
</dbReference>
<protein>
    <submittedName>
        <fullName evidence="8">Orphan G-protein coupled receptor 28</fullName>
    </submittedName>
</protein>
<dbReference type="PRINTS" id="PR00237">
    <property type="entry name" value="GPCRRHODOPSN"/>
</dbReference>
<sequence length="457" mass="52049">MMPQSLEEQIMAMLNSSSFNDTNFYENLTQPDNNDYDTKLYQDLARFQYYAWGITGNIIAVLGLIGNVFSIIVLGNRRMMSSTSCYLIALGVFDSVVLISLVLFFSLPTFYIATGKLESYYRAYPYMHPYAYPTALIAQTCSIYTTVAFTVERWIAVCRPLRAAKMCTISRARKSILIIMFCSIVYNIPRMLEYRTTHEFDPNTNTTRVTNTKTALGADPTFQHIYFIYMHIFVMLLIPFTTLAVLNILLIRAVKQSEHATGKVSNKTKRENSLTVMLISVVVVFLICQVPSIVDNIFTATLNDNILYQPPFVKLTTISGLMVIANSATNFYLYCVFGRKFRRVFCRIFCTCYLRATRSLLLNDNSSMVHHPPTNRSTTTRLNTTTTTTRSPTTYCEGTLGTVKSALRSQRNKFQMSIYENGKTRTYCTSSLTNMSNGKYVMVNDQDENDAHDQTHL</sequence>
<accession>A0A0K0PUU4</accession>
<name>A0A0K0PUU4_PLADU</name>
<evidence type="ECO:0000256" key="3">
    <source>
        <dbReference type="ARBA" id="ARBA00022989"/>
    </source>
</evidence>
<evidence type="ECO:0000259" key="7">
    <source>
        <dbReference type="PROSITE" id="PS50262"/>
    </source>
</evidence>
<feature type="transmembrane region" description="Helical" evidence="6">
    <location>
        <begin position="49"/>
        <end position="74"/>
    </location>
</feature>
<dbReference type="AlphaFoldDB" id="A0A0K0PUU4"/>
<keyword evidence="8" id="KW-0675">Receptor</keyword>
<feature type="region of interest" description="Disordered" evidence="5">
    <location>
        <begin position="371"/>
        <end position="391"/>
    </location>
</feature>
<evidence type="ECO:0000256" key="6">
    <source>
        <dbReference type="SAM" id="Phobius"/>
    </source>
</evidence>
<feature type="transmembrane region" description="Helical" evidence="6">
    <location>
        <begin position="272"/>
        <end position="292"/>
    </location>
</feature>
<feature type="transmembrane region" description="Helical" evidence="6">
    <location>
        <begin position="312"/>
        <end position="337"/>
    </location>
</feature>
<keyword evidence="3 6" id="KW-1133">Transmembrane helix</keyword>
<dbReference type="Gene3D" id="1.20.1070.10">
    <property type="entry name" value="Rhodopsin 7-helix transmembrane proteins"/>
    <property type="match status" value="1"/>
</dbReference>
<reference evidence="8" key="1">
    <citation type="journal article" date="2015" name="Cell Rep.">
        <title>Large-Scale Combinatorial Deorphanization of Platynereis Neuropeptide GPCRs.</title>
        <authorList>
            <person name="Bauknecht P.M."/>
            <person name="Jekely G."/>
        </authorList>
    </citation>
    <scope>NUCLEOTIDE SEQUENCE</scope>
</reference>
<dbReference type="InterPro" id="IPR017452">
    <property type="entry name" value="GPCR_Rhodpsn_7TM"/>
</dbReference>
<dbReference type="InterPro" id="IPR052954">
    <property type="entry name" value="GPCR-Ligand_Int"/>
</dbReference>
<comment type="subcellular location">
    <subcellularLocation>
        <location evidence="1">Membrane</location>
    </subcellularLocation>
</comment>
<dbReference type="InterPro" id="IPR000276">
    <property type="entry name" value="GPCR_Rhodpsn"/>
</dbReference>
<dbReference type="PANTHER" id="PTHR46641:SF2">
    <property type="entry name" value="FMRFAMIDE RECEPTOR"/>
    <property type="match status" value="1"/>
</dbReference>
<feature type="compositionally biased region" description="Low complexity" evidence="5">
    <location>
        <begin position="372"/>
        <end position="391"/>
    </location>
</feature>
<dbReference type="Pfam" id="PF00001">
    <property type="entry name" value="7tm_1"/>
    <property type="match status" value="1"/>
</dbReference>
<dbReference type="CDD" id="cd14978">
    <property type="entry name" value="7tmA_FMRFamide_R-like"/>
    <property type="match status" value="1"/>
</dbReference>
<evidence type="ECO:0000256" key="2">
    <source>
        <dbReference type="ARBA" id="ARBA00022692"/>
    </source>
</evidence>
<keyword evidence="4 6" id="KW-0472">Membrane</keyword>
<evidence type="ECO:0000313" key="8">
    <source>
        <dbReference type="EMBL" id="AKQ63037.1"/>
    </source>
</evidence>
<dbReference type="GO" id="GO:0016020">
    <property type="term" value="C:membrane"/>
    <property type="evidence" value="ECO:0007669"/>
    <property type="project" value="UniProtKB-SubCell"/>
</dbReference>
<evidence type="ECO:0000256" key="1">
    <source>
        <dbReference type="ARBA" id="ARBA00004370"/>
    </source>
</evidence>
<proteinExistence type="evidence at transcript level"/>
<feature type="transmembrane region" description="Helical" evidence="6">
    <location>
        <begin position="172"/>
        <end position="189"/>
    </location>
</feature>
<feature type="domain" description="G-protein coupled receptors family 1 profile" evidence="7">
    <location>
        <begin position="66"/>
        <end position="334"/>
    </location>
</feature>
<organism evidence="8">
    <name type="scientific">Platynereis dumerilii</name>
    <name type="common">Dumeril's clam worm</name>
    <dbReference type="NCBI Taxonomy" id="6359"/>
    <lineage>
        <taxon>Eukaryota</taxon>
        <taxon>Metazoa</taxon>
        <taxon>Spiralia</taxon>
        <taxon>Lophotrochozoa</taxon>
        <taxon>Annelida</taxon>
        <taxon>Polychaeta</taxon>
        <taxon>Errantia</taxon>
        <taxon>Phyllodocida</taxon>
        <taxon>Nereididae</taxon>
        <taxon>Platynereis</taxon>
    </lineage>
</organism>
<feature type="transmembrane region" description="Helical" evidence="6">
    <location>
        <begin position="226"/>
        <end position="251"/>
    </location>
</feature>
<evidence type="ECO:0000256" key="5">
    <source>
        <dbReference type="SAM" id="MobiDB-lite"/>
    </source>
</evidence>
<feature type="transmembrane region" description="Helical" evidence="6">
    <location>
        <begin position="130"/>
        <end position="151"/>
    </location>
</feature>
<keyword evidence="2 6" id="KW-0812">Transmembrane</keyword>